<dbReference type="EMBL" id="DTQM01000079">
    <property type="protein sequence ID" value="HGC42394.1"/>
    <property type="molecule type" value="Genomic_DNA"/>
</dbReference>
<keyword evidence="4 8" id="KW-0378">Hydrolase</keyword>
<organism evidence="8">
    <name type="scientific">Acidicaldus sp</name>
    <dbReference type="NCBI Taxonomy" id="1872105"/>
    <lineage>
        <taxon>Bacteria</taxon>
        <taxon>Pseudomonadati</taxon>
        <taxon>Pseudomonadota</taxon>
        <taxon>Alphaproteobacteria</taxon>
        <taxon>Acetobacterales</taxon>
        <taxon>Acetobacteraceae</taxon>
        <taxon>Acidicaldus</taxon>
    </lineage>
</organism>
<comment type="cofactor">
    <cofactor evidence="1">
        <name>Mn(2+)</name>
        <dbReference type="ChEBI" id="CHEBI:29035"/>
    </cofactor>
</comment>
<reference evidence="8" key="1">
    <citation type="journal article" date="2020" name="mSystems">
        <title>Genome- and Community-Level Interaction Insights into Carbon Utilization and Element Cycling Functions of Hydrothermarchaeota in Hydrothermal Sediment.</title>
        <authorList>
            <person name="Zhou Z."/>
            <person name="Liu Y."/>
            <person name="Xu W."/>
            <person name="Pan J."/>
            <person name="Luo Z.H."/>
            <person name="Li M."/>
        </authorList>
    </citation>
    <scope>NUCLEOTIDE SEQUENCE</scope>
    <source>
        <strain evidence="8">SpSt-997</strain>
    </source>
</reference>
<keyword evidence="3" id="KW-0479">Metal-binding</keyword>
<dbReference type="PROSITE" id="PS51462">
    <property type="entry name" value="NUDIX"/>
    <property type="match status" value="1"/>
</dbReference>
<dbReference type="SUPFAM" id="SSF55811">
    <property type="entry name" value="Nudix"/>
    <property type="match status" value="1"/>
</dbReference>
<protein>
    <submittedName>
        <fullName evidence="8">NUDIX hydrolase</fullName>
    </submittedName>
</protein>
<sequence length="232" mass="24709">MGAKPCASGRLRQVVAKATQGTSPVPDTAEAAPAHRAVIAKPAASLLVLRESALGPAVLMGLRGAGHRFLPNRLVFPGGRVDAADYRAPAATPLAPAVLARLERRAKPALAQALAIAVARELEEETGLGLGQPPALDGLDYLCRAVTPPGLPIRFNARFFVVAEARVSGTLKGSGELETLRYYPIAEALELDLVLATRFVLEQLMAWRAMPEAARATRTRTPVLRNRTVAWE</sequence>
<comment type="caution">
    <text evidence="8">The sequence shown here is derived from an EMBL/GenBank/DDBJ whole genome shotgun (WGS) entry which is preliminary data.</text>
</comment>
<dbReference type="Gene3D" id="3.90.79.10">
    <property type="entry name" value="Nucleoside Triphosphate Pyrophosphohydrolase"/>
    <property type="match status" value="2"/>
</dbReference>
<comment type="cofactor">
    <cofactor evidence="2">
        <name>Mg(2+)</name>
        <dbReference type="ChEBI" id="CHEBI:18420"/>
    </cofactor>
</comment>
<evidence type="ECO:0000256" key="6">
    <source>
        <dbReference type="ARBA" id="ARBA00023211"/>
    </source>
</evidence>
<dbReference type="PANTHER" id="PTHR12318:SF0">
    <property type="entry name" value="ACYL-COENZYME A DIPHOSPHATASE NUDT19"/>
    <property type="match status" value="1"/>
</dbReference>
<accession>A0A8J4H9N2</accession>
<dbReference type="CDD" id="cd18870">
    <property type="entry name" value="NUDIX_AcylCoAdiphos_Nudt19"/>
    <property type="match status" value="1"/>
</dbReference>
<dbReference type="GO" id="GO:0046872">
    <property type="term" value="F:metal ion binding"/>
    <property type="evidence" value="ECO:0007669"/>
    <property type="project" value="UniProtKB-KW"/>
</dbReference>
<evidence type="ECO:0000256" key="1">
    <source>
        <dbReference type="ARBA" id="ARBA00001936"/>
    </source>
</evidence>
<gene>
    <name evidence="8" type="ORF">ENY07_04095</name>
</gene>
<proteinExistence type="predicted"/>
<evidence type="ECO:0000259" key="7">
    <source>
        <dbReference type="PROSITE" id="PS51462"/>
    </source>
</evidence>
<dbReference type="Pfam" id="PF00293">
    <property type="entry name" value="NUDIX"/>
    <property type="match status" value="1"/>
</dbReference>
<dbReference type="InterPro" id="IPR015797">
    <property type="entry name" value="NUDIX_hydrolase-like_dom_sf"/>
</dbReference>
<dbReference type="InterPro" id="IPR000086">
    <property type="entry name" value="NUDIX_hydrolase_dom"/>
</dbReference>
<keyword evidence="5" id="KW-0460">Magnesium</keyword>
<evidence type="ECO:0000256" key="4">
    <source>
        <dbReference type="ARBA" id="ARBA00022801"/>
    </source>
</evidence>
<evidence type="ECO:0000256" key="2">
    <source>
        <dbReference type="ARBA" id="ARBA00001946"/>
    </source>
</evidence>
<name>A0A8J4H9N2_9PROT</name>
<evidence type="ECO:0000256" key="3">
    <source>
        <dbReference type="ARBA" id="ARBA00022723"/>
    </source>
</evidence>
<dbReference type="GO" id="GO:0016818">
    <property type="term" value="F:hydrolase activity, acting on acid anhydrides, in phosphorus-containing anhydrides"/>
    <property type="evidence" value="ECO:0007669"/>
    <property type="project" value="InterPro"/>
</dbReference>
<feature type="domain" description="Nudix hydrolase" evidence="7">
    <location>
        <begin position="39"/>
        <end position="206"/>
    </location>
</feature>
<dbReference type="PANTHER" id="PTHR12318">
    <property type="entry name" value="TESTOSTERONE-REGULATED PROTEIN RP2"/>
    <property type="match status" value="1"/>
</dbReference>
<dbReference type="InterPro" id="IPR039121">
    <property type="entry name" value="NUDT19"/>
</dbReference>
<keyword evidence="6" id="KW-0464">Manganese</keyword>
<dbReference type="AlphaFoldDB" id="A0A8J4H9N2"/>
<evidence type="ECO:0000313" key="8">
    <source>
        <dbReference type="EMBL" id="HGC42394.1"/>
    </source>
</evidence>
<evidence type="ECO:0000256" key="5">
    <source>
        <dbReference type="ARBA" id="ARBA00022842"/>
    </source>
</evidence>